<proteinExistence type="evidence at transcript level"/>
<feature type="chain" id="PRO_5004734522" evidence="1">
    <location>
        <begin position="25"/>
        <end position="243"/>
    </location>
</feature>
<evidence type="ECO:0000313" key="2">
    <source>
        <dbReference type="EMBL" id="JAB74340.1"/>
    </source>
</evidence>
<dbReference type="PANTHER" id="PTHR33964:SF1">
    <property type="entry name" value="RE45066P"/>
    <property type="match status" value="1"/>
</dbReference>
<accession>V5GVB6</accession>
<feature type="non-terminal residue" evidence="2">
    <location>
        <position position="1"/>
    </location>
</feature>
<dbReference type="AlphaFoldDB" id="V5GVB6"/>
<evidence type="ECO:0000256" key="1">
    <source>
        <dbReference type="SAM" id="SignalP"/>
    </source>
</evidence>
<dbReference type="PANTHER" id="PTHR33964">
    <property type="entry name" value="RE45066P-RELATED"/>
    <property type="match status" value="1"/>
</dbReference>
<sequence length="243" mass="26207">LRNMNYSLLTLSAVLVCGIGSCSAGIYKDVKGCTTEEVEKCGTEFVPYFSGQSLATDVGGLKQQCTKYLKELRCSIDFTNKCLEGIAKGAVLLMLKAADEEYANVCNSTHPKQQQYLSNIGCLNKAGPALSTCMNDMFVSLHRTATKAPARSQISYSCCYYLDYAKCADKALDSKCGTADGKKFFNDIVDHVFGEVLNLACAKYTNDGGKACKALPVLSTKDDSLAKERGFIDPLAIIVSNLG</sequence>
<feature type="signal peptide" evidence="1">
    <location>
        <begin position="1"/>
        <end position="24"/>
    </location>
</feature>
<keyword evidence="1" id="KW-0732">Signal</keyword>
<organism evidence="2">
    <name type="scientific">Ixodes ricinus</name>
    <name type="common">Common tick</name>
    <name type="synonym">Acarus ricinus</name>
    <dbReference type="NCBI Taxonomy" id="34613"/>
    <lineage>
        <taxon>Eukaryota</taxon>
        <taxon>Metazoa</taxon>
        <taxon>Ecdysozoa</taxon>
        <taxon>Arthropoda</taxon>
        <taxon>Chelicerata</taxon>
        <taxon>Arachnida</taxon>
        <taxon>Acari</taxon>
        <taxon>Parasitiformes</taxon>
        <taxon>Ixodida</taxon>
        <taxon>Ixodoidea</taxon>
        <taxon>Ixodidae</taxon>
        <taxon>Ixodinae</taxon>
        <taxon>Ixodes</taxon>
    </lineage>
</organism>
<dbReference type="EMBL" id="GANP01010128">
    <property type="protein sequence ID" value="JAB74340.1"/>
    <property type="molecule type" value="mRNA"/>
</dbReference>
<reference evidence="2" key="1">
    <citation type="journal article" date="2015" name="Sci. Rep.">
        <title>Tissue- and time-dependent transcription in Ixodes ricinus salivary glands and midguts when blood feeding on the vertebrate host.</title>
        <authorList>
            <person name="Kotsyfakis M."/>
            <person name="Schwarz A."/>
            <person name="Erhart J."/>
            <person name="Ribeiro J.M."/>
        </authorList>
    </citation>
    <scope>NUCLEOTIDE SEQUENCE</scope>
    <source>
        <tissue evidence="2">Salivary gland and midgut</tissue>
    </source>
</reference>
<name>V5GVB6_IXORI</name>
<protein>
    <submittedName>
        <fullName evidence="2">Putative conserved secreted protein</fullName>
    </submittedName>
</protein>